<evidence type="ECO:0000259" key="2">
    <source>
        <dbReference type="Pfam" id="PF11141"/>
    </source>
</evidence>
<feature type="region of interest" description="Disordered" evidence="1">
    <location>
        <begin position="35"/>
        <end position="95"/>
    </location>
</feature>
<dbReference type="Pfam" id="PF11141">
    <property type="entry name" value="DUF2914"/>
    <property type="match status" value="1"/>
</dbReference>
<name>A0ABT5DYI1_9BACT</name>
<dbReference type="RefSeq" id="WP_272087165.1">
    <property type="nucleotide sequence ID" value="NZ_JAQNDL010000001.1"/>
</dbReference>
<reference evidence="3 4" key="1">
    <citation type="submission" date="2022-11" db="EMBL/GenBank/DDBJ databases">
        <title>Minimal conservation of predation-associated metabolite biosynthetic gene clusters underscores biosynthetic potential of Myxococcota including descriptions for ten novel species: Archangium lansinium sp. nov., Myxococcus landrumus sp. nov., Nannocystis bai.</title>
        <authorList>
            <person name="Ahearne A."/>
            <person name="Stevens C."/>
            <person name="Dowd S."/>
        </authorList>
    </citation>
    <scope>NUCLEOTIDE SEQUENCE [LARGE SCALE GENOMIC DNA]</scope>
    <source>
        <strain evidence="3 4">BB15-2</strain>
    </source>
</reference>
<keyword evidence="4" id="KW-1185">Reference proteome</keyword>
<dbReference type="Proteomes" id="UP001221686">
    <property type="component" value="Unassembled WGS sequence"/>
</dbReference>
<organism evidence="3 4">
    <name type="scientific">Nannocystis bainbridge</name>
    <dbReference type="NCBI Taxonomy" id="2995303"/>
    <lineage>
        <taxon>Bacteria</taxon>
        <taxon>Pseudomonadati</taxon>
        <taxon>Myxococcota</taxon>
        <taxon>Polyangia</taxon>
        <taxon>Nannocystales</taxon>
        <taxon>Nannocystaceae</taxon>
        <taxon>Nannocystis</taxon>
    </lineage>
</organism>
<protein>
    <submittedName>
        <fullName evidence="3">DUF2914 domain-containing protein</fullName>
    </submittedName>
</protein>
<sequence>MRRTGKGAPKGASRCGLQGAAAALACLACNLEAPRGERDGAEDEAPVRAERPTPTPTPAAAREIRLPAAHVPTADVEPAEEARPAGPRSVPAGTPPAIARVFERLPVGIHDEPPVGAIGASGIHVDKIWVGQAYEREGCTGEADKFSLSRHGAVNVCFRVVHSRVEESVDVLWEKDGELFRRRAVQIPELHAYRTRAYLVLRREYIGSWKARVVSVDGIELATASFAVVE</sequence>
<evidence type="ECO:0000313" key="4">
    <source>
        <dbReference type="Proteomes" id="UP001221686"/>
    </source>
</evidence>
<evidence type="ECO:0000313" key="3">
    <source>
        <dbReference type="EMBL" id="MDC0718687.1"/>
    </source>
</evidence>
<comment type="caution">
    <text evidence="3">The sequence shown here is derived from an EMBL/GenBank/DDBJ whole genome shotgun (WGS) entry which is preliminary data.</text>
</comment>
<dbReference type="EMBL" id="JAQNDL010000001">
    <property type="protein sequence ID" value="MDC0718687.1"/>
    <property type="molecule type" value="Genomic_DNA"/>
</dbReference>
<accession>A0ABT5DYI1</accession>
<proteinExistence type="predicted"/>
<gene>
    <name evidence="3" type="ORF">POL25_17410</name>
</gene>
<feature type="domain" description="DUF2914" evidence="2">
    <location>
        <begin position="168"/>
        <end position="228"/>
    </location>
</feature>
<feature type="compositionally biased region" description="Basic and acidic residues" evidence="1">
    <location>
        <begin position="35"/>
        <end position="51"/>
    </location>
</feature>
<dbReference type="PROSITE" id="PS51257">
    <property type="entry name" value="PROKAR_LIPOPROTEIN"/>
    <property type="match status" value="1"/>
</dbReference>
<evidence type="ECO:0000256" key="1">
    <source>
        <dbReference type="SAM" id="MobiDB-lite"/>
    </source>
</evidence>
<dbReference type="InterPro" id="IPR022606">
    <property type="entry name" value="DUF2914"/>
</dbReference>